<feature type="chain" id="PRO_5020258463" description="Sortilin N-terminal domain-containing protein" evidence="2">
    <location>
        <begin position="25"/>
        <end position="104"/>
    </location>
</feature>
<evidence type="ECO:0008006" key="5">
    <source>
        <dbReference type="Google" id="ProtNLM"/>
    </source>
</evidence>
<dbReference type="EMBL" id="KZ992919">
    <property type="protein sequence ID" value="RKP06264.1"/>
    <property type="molecule type" value="Genomic_DNA"/>
</dbReference>
<reference evidence="4" key="1">
    <citation type="journal article" date="2018" name="Nat. Microbiol.">
        <title>Leveraging single-cell genomics to expand the fungal tree of life.</title>
        <authorList>
            <person name="Ahrendt S.R."/>
            <person name="Quandt C.A."/>
            <person name="Ciobanu D."/>
            <person name="Clum A."/>
            <person name="Salamov A."/>
            <person name="Andreopoulos B."/>
            <person name="Cheng J.F."/>
            <person name="Woyke T."/>
            <person name="Pelin A."/>
            <person name="Henrissat B."/>
            <person name="Reynolds N.K."/>
            <person name="Benny G.L."/>
            <person name="Smith M.E."/>
            <person name="James T.Y."/>
            <person name="Grigoriev I.V."/>
        </authorList>
    </citation>
    <scope>NUCLEOTIDE SEQUENCE [LARGE SCALE GENOMIC DNA]</scope>
    <source>
        <strain evidence="4">RSA 1356</strain>
    </source>
</reference>
<dbReference type="InterPro" id="IPR036278">
    <property type="entry name" value="Sialidase_sf"/>
</dbReference>
<dbReference type="AlphaFoldDB" id="A0A4P9XKD6"/>
<evidence type="ECO:0000256" key="1">
    <source>
        <dbReference type="SAM" id="MobiDB-lite"/>
    </source>
</evidence>
<feature type="signal peptide" evidence="2">
    <location>
        <begin position="1"/>
        <end position="24"/>
    </location>
</feature>
<dbReference type="SUPFAM" id="SSF50939">
    <property type="entry name" value="Sialidases"/>
    <property type="match status" value="1"/>
</dbReference>
<organism evidence="3 4">
    <name type="scientific">Thamnocephalis sphaerospora</name>
    <dbReference type="NCBI Taxonomy" id="78915"/>
    <lineage>
        <taxon>Eukaryota</taxon>
        <taxon>Fungi</taxon>
        <taxon>Fungi incertae sedis</taxon>
        <taxon>Zoopagomycota</taxon>
        <taxon>Zoopagomycotina</taxon>
        <taxon>Zoopagomycetes</taxon>
        <taxon>Zoopagales</taxon>
        <taxon>Sigmoideomycetaceae</taxon>
        <taxon>Thamnocephalis</taxon>
    </lineage>
</organism>
<keyword evidence="4" id="KW-1185">Reference proteome</keyword>
<evidence type="ECO:0000256" key="2">
    <source>
        <dbReference type="SAM" id="SignalP"/>
    </source>
</evidence>
<protein>
    <recommendedName>
        <fullName evidence="5">Sortilin N-terminal domain-containing protein</fullName>
    </recommendedName>
</protein>
<dbReference type="Proteomes" id="UP000271241">
    <property type="component" value="Unassembled WGS sequence"/>
</dbReference>
<accession>A0A4P9XKD6</accession>
<keyword evidence="2" id="KW-0732">Signal</keyword>
<evidence type="ECO:0000313" key="3">
    <source>
        <dbReference type="EMBL" id="RKP06264.1"/>
    </source>
</evidence>
<sequence length="104" mass="11188">MKLLQIILIQAAAIIAAATIGAQAAPTSPTGDLQRNPEQHLYRDGRHLVSKDTGKTWSFLGCEADPVQQEKERKEGGGIGVPETTERDESGNIRTSCDGGVTWE</sequence>
<gene>
    <name evidence="3" type="ORF">THASP1DRAFT_31914</name>
</gene>
<feature type="region of interest" description="Disordered" evidence="1">
    <location>
        <begin position="64"/>
        <end position="104"/>
    </location>
</feature>
<name>A0A4P9XKD6_9FUNG</name>
<proteinExistence type="predicted"/>
<evidence type="ECO:0000313" key="4">
    <source>
        <dbReference type="Proteomes" id="UP000271241"/>
    </source>
</evidence>